<proteinExistence type="predicted"/>
<dbReference type="Proteomes" id="UP000824091">
    <property type="component" value="Unassembled WGS sequence"/>
</dbReference>
<evidence type="ECO:0000313" key="3">
    <source>
        <dbReference type="Proteomes" id="UP000824091"/>
    </source>
</evidence>
<protein>
    <submittedName>
        <fullName evidence="2">Uncharacterized protein</fullName>
    </submittedName>
</protein>
<keyword evidence="1" id="KW-0732">Signal</keyword>
<evidence type="ECO:0000256" key="1">
    <source>
        <dbReference type="SAM" id="SignalP"/>
    </source>
</evidence>
<sequence>MRKKIFLAAATLLILAMMTTSAFAGVQPDEALRIDDLDELKAAIASGEIDGKNAEAMVTKKTLDQFTEEKNMLASEALANLEISGEDLENGRAERTVDLGDGCYIRVILTDEKDSSGEPDVTLAASTPSSNTLWKDYGDRKFTSTYERWILETKYTMSLCNHYTLGSTGIKYRYGEREFKLNGEAIAGAGAIVTKNISAKTGETISMYCEFKISQSDVIGLYNNVKCLQIDKTNKRVKVNQSWSIKRV</sequence>
<dbReference type="EMBL" id="DVMO01000089">
    <property type="protein sequence ID" value="HIU27929.1"/>
    <property type="molecule type" value="Genomic_DNA"/>
</dbReference>
<organism evidence="2 3">
    <name type="scientific">Candidatus Fimisoma avicola</name>
    <dbReference type="NCBI Taxonomy" id="2840826"/>
    <lineage>
        <taxon>Bacteria</taxon>
        <taxon>Bacillati</taxon>
        <taxon>Bacillota</taxon>
        <taxon>Clostridia</taxon>
        <taxon>Eubacteriales</taxon>
        <taxon>Candidatus Fimisoma</taxon>
    </lineage>
</organism>
<dbReference type="AlphaFoldDB" id="A0A9D1I4P7"/>
<feature type="chain" id="PRO_5038650120" evidence="1">
    <location>
        <begin position="25"/>
        <end position="248"/>
    </location>
</feature>
<gene>
    <name evidence="2" type="ORF">IAD16_06080</name>
</gene>
<feature type="signal peptide" evidence="1">
    <location>
        <begin position="1"/>
        <end position="24"/>
    </location>
</feature>
<comment type="caution">
    <text evidence="2">The sequence shown here is derived from an EMBL/GenBank/DDBJ whole genome shotgun (WGS) entry which is preliminary data.</text>
</comment>
<accession>A0A9D1I4P7</accession>
<evidence type="ECO:0000313" key="2">
    <source>
        <dbReference type="EMBL" id="HIU27929.1"/>
    </source>
</evidence>
<name>A0A9D1I4P7_9FIRM</name>
<reference evidence="2" key="2">
    <citation type="journal article" date="2021" name="PeerJ">
        <title>Extensive microbial diversity within the chicken gut microbiome revealed by metagenomics and culture.</title>
        <authorList>
            <person name="Gilroy R."/>
            <person name="Ravi A."/>
            <person name="Getino M."/>
            <person name="Pursley I."/>
            <person name="Horton D.L."/>
            <person name="Alikhan N.F."/>
            <person name="Baker D."/>
            <person name="Gharbi K."/>
            <person name="Hall N."/>
            <person name="Watson M."/>
            <person name="Adriaenssens E.M."/>
            <person name="Foster-Nyarko E."/>
            <person name="Jarju S."/>
            <person name="Secka A."/>
            <person name="Antonio M."/>
            <person name="Oren A."/>
            <person name="Chaudhuri R.R."/>
            <person name="La Ragione R."/>
            <person name="Hildebrand F."/>
            <person name="Pallen M.J."/>
        </authorList>
    </citation>
    <scope>NUCLEOTIDE SEQUENCE</scope>
    <source>
        <strain evidence="2">11300</strain>
    </source>
</reference>
<reference evidence="2" key="1">
    <citation type="submission" date="2020-10" db="EMBL/GenBank/DDBJ databases">
        <authorList>
            <person name="Gilroy R."/>
        </authorList>
    </citation>
    <scope>NUCLEOTIDE SEQUENCE</scope>
    <source>
        <strain evidence="2">11300</strain>
    </source>
</reference>